<dbReference type="eggNOG" id="COG1377">
    <property type="taxonomic scope" value="Bacteria"/>
</dbReference>
<name>F8N8Q2_9BACT</name>
<proteinExistence type="predicted"/>
<reference evidence="3" key="1">
    <citation type="journal article" date="2011" name="Stand. Genomic Sci.">
        <title>Non-contiguous finished genome sequence of the opportunistic oral pathogen Prevotella multisaccharivorax type strain (PPPA20).</title>
        <authorList>
            <person name="Pati A."/>
            <person name="Gronow S."/>
            <person name="Lu M."/>
            <person name="Lapidus A."/>
            <person name="Nolan M."/>
            <person name="Lucas S."/>
            <person name="Hammon N."/>
            <person name="Deshpande S."/>
            <person name="Cheng J.F."/>
            <person name="Tapia R."/>
            <person name="Han C."/>
            <person name="Goodwin L."/>
            <person name="Pitluck S."/>
            <person name="Liolios K."/>
            <person name="Pagani I."/>
            <person name="Mavromatis K."/>
            <person name="Mikhailova N."/>
            <person name="Huntemann M."/>
            <person name="Chen A."/>
            <person name="Palaniappan K."/>
            <person name="Land M."/>
            <person name="Hauser L."/>
            <person name="Detter J.C."/>
            <person name="Brambilla E.M."/>
            <person name="Rohde M."/>
            <person name="Goker M."/>
            <person name="Woyke T."/>
            <person name="Bristow J."/>
            <person name="Eisen J.A."/>
            <person name="Markowitz V."/>
            <person name="Hugenholtz P."/>
            <person name="Kyrpides N.C."/>
            <person name="Klenk H.P."/>
            <person name="Ivanova N."/>
        </authorList>
    </citation>
    <scope>NUCLEOTIDE SEQUENCE [LARGE SCALE GENOMIC DNA]</scope>
    <source>
        <strain evidence="3">DSM 17128</strain>
    </source>
</reference>
<dbReference type="STRING" id="688246.Premu_2261"/>
<keyword evidence="1" id="KW-0812">Transmembrane</keyword>
<feature type="transmembrane region" description="Helical" evidence="1">
    <location>
        <begin position="75"/>
        <end position="97"/>
    </location>
</feature>
<dbReference type="Proteomes" id="UP000002772">
    <property type="component" value="Unassembled WGS sequence"/>
</dbReference>
<organism evidence="2 3">
    <name type="scientific">Hallella multisaccharivorax DSM 17128</name>
    <dbReference type="NCBI Taxonomy" id="688246"/>
    <lineage>
        <taxon>Bacteria</taxon>
        <taxon>Pseudomonadati</taxon>
        <taxon>Bacteroidota</taxon>
        <taxon>Bacteroidia</taxon>
        <taxon>Bacteroidales</taxon>
        <taxon>Prevotellaceae</taxon>
        <taxon>Hallella</taxon>
    </lineage>
</organism>
<keyword evidence="3" id="KW-1185">Reference proteome</keyword>
<feature type="transmembrane region" description="Helical" evidence="1">
    <location>
        <begin position="127"/>
        <end position="150"/>
    </location>
</feature>
<accession>F8N8Q2</accession>
<feature type="transmembrane region" description="Helical" evidence="1">
    <location>
        <begin position="156"/>
        <end position="178"/>
    </location>
</feature>
<feature type="transmembrane region" description="Helical" evidence="1">
    <location>
        <begin position="199"/>
        <end position="226"/>
    </location>
</feature>
<dbReference type="HOGENOM" id="CLU_801339_0_0_10"/>
<keyword evidence="1" id="KW-1133">Transmembrane helix</keyword>
<dbReference type="EMBL" id="GL945017">
    <property type="protein sequence ID" value="EGN57647.1"/>
    <property type="molecule type" value="Genomic_DNA"/>
</dbReference>
<gene>
    <name evidence="2" type="ORF">Premu_2261</name>
</gene>
<dbReference type="AlphaFoldDB" id="F8N8Q2"/>
<dbReference type="OrthoDB" id="1049480at2"/>
<protein>
    <recommendedName>
        <fullName evidence="4">Transmembrane protein</fullName>
    </recommendedName>
</protein>
<evidence type="ECO:0000256" key="1">
    <source>
        <dbReference type="SAM" id="Phobius"/>
    </source>
</evidence>
<feature type="transmembrane region" description="Helical" evidence="1">
    <location>
        <begin position="246"/>
        <end position="275"/>
    </location>
</feature>
<dbReference type="RefSeq" id="WP_007575353.1">
    <property type="nucleotide sequence ID" value="NZ_BPTS01000002.1"/>
</dbReference>
<keyword evidence="1" id="KW-0472">Membrane</keyword>
<evidence type="ECO:0000313" key="3">
    <source>
        <dbReference type="Proteomes" id="UP000002772"/>
    </source>
</evidence>
<sequence length="299" mass="33428">MNKIPLYCVRTFSEKFSATIDFCNQNWRVLFRMSLYFILPLSLLQSFGLTNYYQWAFQNAASGATSIDGLPFGSMGLLIGGSMLLSLIMMSVVYGLMKCYDRSDEGIATLTLREFNPTLLHFLKRSVVALLVLLLVEVVVIGICVFFAMISPIALVLALIPVMVFLFPVALFIPTYLFEDDTPVFSAFVKGYRYGFKTWGGMFKLLIVMGFAVYFVSSLMMLPAMIMMAAKGFLFPGAMASTSSLLYSLGTFLVSVLTAFFANLFSLPVFIALAYQYGHAAEKFDNVTVEERIDDFEEL</sequence>
<evidence type="ECO:0008006" key="4">
    <source>
        <dbReference type="Google" id="ProtNLM"/>
    </source>
</evidence>
<evidence type="ECO:0000313" key="2">
    <source>
        <dbReference type="EMBL" id="EGN57647.1"/>
    </source>
</evidence>
<feature type="transmembrane region" description="Helical" evidence="1">
    <location>
        <begin position="35"/>
        <end position="55"/>
    </location>
</feature>